<dbReference type="Gramene" id="Mp2g24620.1">
    <property type="protein sequence ID" value="Mp2g24620.1.cds"/>
    <property type="gene ID" value="Mp2g24620"/>
</dbReference>
<organism evidence="1 2">
    <name type="scientific">Marchantia polymorpha</name>
    <name type="common">Common liverwort</name>
    <name type="synonym">Marchantia aquatica</name>
    <dbReference type="NCBI Taxonomy" id="3197"/>
    <lineage>
        <taxon>Eukaryota</taxon>
        <taxon>Viridiplantae</taxon>
        <taxon>Streptophyta</taxon>
        <taxon>Embryophyta</taxon>
        <taxon>Marchantiophyta</taxon>
        <taxon>Marchantiopsida</taxon>
        <taxon>Marchantiidae</taxon>
        <taxon>Marchantiales</taxon>
        <taxon>Marchantiaceae</taxon>
        <taxon>Marchantia</taxon>
    </lineage>
</organism>
<name>A0A2R6VZU0_MARPO</name>
<gene>
    <name evidence="1" type="ORF">MARPO_0221s0002</name>
</gene>
<evidence type="ECO:0000313" key="1">
    <source>
        <dbReference type="EMBL" id="PTQ27107.1"/>
    </source>
</evidence>
<protein>
    <submittedName>
        <fullName evidence="1">Uncharacterized protein</fullName>
    </submittedName>
</protein>
<dbReference type="EMBL" id="KZ772885">
    <property type="protein sequence ID" value="PTQ27107.1"/>
    <property type="molecule type" value="Genomic_DNA"/>
</dbReference>
<accession>A0A2R6VZU0</accession>
<dbReference type="Proteomes" id="UP000244005">
    <property type="component" value="Unassembled WGS sequence"/>
</dbReference>
<reference evidence="2" key="1">
    <citation type="journal article" date="2017" name="Cell">
        <title>Insights into land plant evolution garnered from the Marchantia polymorpha genome.</title>
        <authorList>
            <person name="Bowman J.L."/>
            <person name="Kohchi T."/>
            <person name="Yamato K.T."/>
            <person name="Jenkins J."/>
            <person name="Shu S."/>
            <person name="Ishizaki K."/>
            <person name="Yamaoka S."/>
            <person name="Nishihama R."/>
            <person name="Nakamura Y."/>
            <person name="Berger F."/>
            <person name="Adam C."/>
            <person name="Aki S.S."/>
            <person name="Althoff F."/>
            <person name="Araki T."/>
            <person name="Arteaga-Vazquez M.A."/>
            <person name="Balasubrmanian S."/>
            <person name="Barry K."/>
            <person name="Bauer D."/>
            <person name="Boehm C.R."/>
            <person name="Briginshaw L."/>
            <person name="Caballero-Perez J."/>
            <person name="Catarino B."/>
            <person name="Chen F."/>
            <person name="Chiyoda S."/>
            <person name="Chovatia M."/>
            <person name="Davies K.M."/>
            <person name="Delmans M."/>
            <person name="Demura T."/>
            <person name="Dierschke T."/>
            <person name="Dolan L."/>
            <person name="Dorantes-Acosta A.E."/>
            <person name="Eklund D.M."/>
            <person name="Florent S.N."/>
            <person name="Flores-Sandoval E."/>
            <person name="Fujiyama A."/>
            <person name="Fukuzawa H."/>
            <person name="Galik B."/>
            <person name="Grimanelli D."/>
            <person name="Grimwood J."/>
            <person name="Grossniklaus U."/>
            <person name="Hamada T."/>
            <person name="Haseloff J."/>
            <person name="Hetherington A.J."/>
            <person name="Higo A."/>
            <person name="Hirakawa Y."/>
            <person name="Hundley H.N."/>
            <person name="Ikeda Y."/>
            <person name="Inoue K."/>
            <person name="Inoue S.I."/>
            <person name="Ishida S."/>
            <person name="Jia Q."/>
            <person name="Kakita M."/>
            <person name="Kanazawa T."/>
            <person name="Kawai Y."/>
            <person name="Kawashima T."/>
            <person name="Kennedy M."/>
            <person name="Kinose K."/>
            <person name="Kinoshita T."/>
            <person name="Kohara Y."/>
            <person name="Koide E."/>
            <person name="Komatsu K."/>
            <person name="Kopischke S."/>
            <person name="Kubo M."/>
            <person name="Kyozuka J."/>
            <person name="Lagercrantz U."/>
            <person name="Lin S.S."/>
            <person name="Lindquist E."/>
            <person name="Lipzen A.M."/>
            <person name="Lu C.W."/>
            <person name="De Luna E."/>
            <person name="Martienssen R.A."/>
            <person name="Minamino N."/>
            <person name="Mizutani M."/>
            <person name="Mizutani M."/>
            <person name="Mochizuki N."/>
            <person name="Monte I."/>
            <person name="Mosher R."/>
            <person name="Nagasaki H."/>
            <person name="Nakagami H."/>
            <person name="Naramoto S."/>
            <person name="Nishitani K."/>
            <person name="Ohtani M."/>
            <person name="Okamoto T."/>
            <person name="Okumura M."/>
            <person name="Phillips J."/>
            <person name="Pollak B."/>
            <person name="Reinders A."/>
            <person name="Rovekamp M."/>
            <person name="Sano R."/>
            <person name="Sawa S."/>
            <person name="Schmid M.W."/>
            <person name="Shirakawa M."/>
            <person name="Solano R."/>
            <person name="Spunde A."/>
            <person name="Suetsugu N."/>
            <person name="Sugano S."/>
            <person name="Sugiyama A."/>
            <person name="Sun R."/>
            <person name="Suzuki Y."/>
            <person name="Takenaka M."/>
            <person name="Takezawa D."/>
            <person name="Tomogane H."/>
            <person name="Tsuzuki M."/>
            <person name="Ueda T."/>
            <person name="Umeda M."/>
            <person name="Ward J.M."/>
            <person name="Watanabe Y."/>
            <person name="Yazaki K."/>
            <person name="Yokoyama R."/>
            <person name="Yoshitake Y."/>
            <person name="Yotsui I."/>
            <person name="Zachgo S."/>
            <person name="Schmutz J."/>
        </authorList>
    </citation>
    <scope>NUCLEOTIDE SEQUENCE [LARGE SCALE GENOMIC DNA]</scope>
    <source>
        <strain evidence="2">Tak-1</strain>
    </source>
</reference>
<dbReference type="AlphaFoldDB" id="A0A2R6VZU0"/>
<sequence>MTFSQLNHKYNYTFNALRGSAIQFSVIQEHQIKVIGGYRTDNSILCFQHELKRVSVTNQASIHFGIEDLEVFDLGSAFTLDSVNRGYAVAIGRYITFLPKSLLRSENVFYSLEYFTLKWRKFCILNVKPKTSLYPFIQS</sequence>
<keyword evidence="2" id="KW-1185">Reference proteome</keyword>
<evidence type="ECO:0000313" key="2">
    <source>
        <dbReference type="Proteomes" id="UP000244005"/>
    </source>
</evidence>
<proteinExistence type="predicted"/>